<organism evidence="2 3">
    <name type="scientific">Tritrichomonas musculus</name>
    <dbReference type="NCBI Taxonomy" id="1915356"/>
    <lineage>
        <taxon>Eukaryota</taxon>
        <taxon>Metamonada</taxon>
        <taxon>Parabasalia</taxon>
        <taxon>Tritrichomonadida</taxon>
        <taxon>Tritrichomonadidae</taxon>
        <taxon>Tritrichomonas</taxon>
    </lineage>
</organism>
<gene>
    <name evidence="2" type="ORF">M9Y10_019591</name>
</gene>
<proteinExistence type="predicted"/>
<feature type="compositionally biased region" description="Acidic residues" evidence="1">
    <location>
        <begin position="56"/>
        <end position="70"/>
    </location>
</feature>
<evidence type="ECO:0000313" key="3">
    <source>
        <dbReference type="Proteomes" id="UP001470230"/>
    </source>
</evidence>
<protein>
    <submittedName>
        <fullName evidence="2">Uncharacterized protein</fullName>
    </submittedName>
</protein>
<name>A0ABR2HHW5_9EUKA</name>
<keyword evidence="3" id="KW-1185">Reference proteome</keyword>
<feature type="compositionally biased region" description="Pro residues" evidence="1">
    <location>
        <begin position="71"/>
        <end position="86"/>
    </location>
</feature>
<evidence type="ECO:0000313" key="2">
    <source>
        <dbReference type="EMBL" id="KAK8847017.1"/>
    </source>
</evidence>
<dbReference type="EMBL" id="JAPFFF010000028">
    <property type="protein sequence ID" value="KAK8847017.1"/>
    <property type="molecule type" value="Genomic_DNA"/>
</dbReference>
<accession>A0ABR2HHW5</accession>
<evidence type="ECO:0000256" key="1">
    <source>
        <dbReference type="SAM" id="MobiDB-lite"/>
    </source>
</evidence>
<feature type="region of interest" description="Disordered" evidence="1">
    <location>
        <begin position="56"/>
        <end position="92"/>
    </location>
</feature>
<comment type="caution">
    <text evidence="2">The sequence shown here is derived from an EMBL/GenBank/DDBJ whole genome shotgun (WGS) entry which is preliminary data.</text>
</comment>
<dbReference type="Proteomes" id="UP001470230">
    <property type="component" value="Unassembled WGS sequence"/>
</dbReference>
<reference evidence="2 3" key="1">
    <citation type="submission" date="2024-04" db="EMBL/GenBank/DDBJ databases">
        <title>Tritrichomonas musculus Genome.</title>
        <authorList>
            <person name="Alves-Ferreira E."/>
            <person name="Grigg M."/>
            <person name="Lorenzi H."/>
            <person name="Galac M."/>
        </authorList>
    </citation>
    <scope>NUCLEOTIDE SEQUENCE [LARGE SCALE GENOMIC DNA]</scope>
    <source>
        <strain evidence="2 3">EAF2021</strain>
    </source>
</reference>
<sequence length="110" mass="12375">MVDEKLYIEKSSDDVDMKCVLTQLAAARIVLEKLPVVPAVKIEENRIVSKLSDCVPVEEEEPEPEPELEPCPDPVPPTPVEEPPVPVKDSKRHHYFGANNNYYASCNNFN</sequence>